<evidence type="ECO:0000256" key="2">
    <source>
        <dbReference type="ARBA" id="ARBA00006457"/>
    </source>
</evidence>
<keyword evidence="8" id="KW-0804">Transcription</keyword>
<comment type="similarity">
    <text evidence="2">Belongs to the histone deacetylase family. HD type 1 subfamily.</text>
</comment>
<protein>
    <recommendedName>
        <fullName evidence="3">histone deacetylase</fullName>
        <ecNumber evidence="3">3.5.1.98</ecNumber>
    </recommendedName>
</protein>
<evidence type="ECO:0000256" key="9">
    <source>
        <dbReference type="ARBA" id="ARBA00023242"/>
    </source>
</evidence>
<evidence type="ECO:0000256" key="6">
    <source>
        <dbReference type="ARBA" id="ARBA00022853"/>
    </source>
</evidence>
<evidence type="ECO:0000256" key="1">
    <source>
        <dbReference type="ARBA" id="ARBA00004123"/>
    </source>
</evidence>
<dbReference type="AlphaFoldDB" id="A0A9N8YWA9"/>
<feature type="domain" description="Histone deacetylase" evidence="11">
    <location>
        <begin position="83"/>
        <end position="237"/>
    </location>
</feature>
<evidence type="ECO:0000256" key="4">
    <source>
        <dbReference type="ARBA" id="ARBA00022491"/>
    </source>
</evidence>
<dbReference type="Pfam" id="PF00850">
    <property type="entry name" value="Hist_deacetyl"/>
    <property type="match status" value="1"/>
</dbReference>
<evidence type="ECO:0000313" key="12">
    <source>
        <dbReference type="EMBL" id="CAG8456696.1"/>
    </source>
</evidence>
<evidence type="ECO:0000256" key="10">
    <source>
        <dbReference type="SAM" id="MobiDB-lite"/>
    </source>
</evidence>
<name>A0A9N8YWA9_9GLOM</name>
<keyword evidence="7" id="KW-0805">Transcription regulation</keyword>
<dbReference type="EC" id="3.5.1.98" evidence="3"/>
<dbReference type="GO" id="GO:0141221">
    <property type="term" value="F:histone deacetylase activity, hydrolytic mechanism"/>
    <property type="evidence" value="ECO:0007669"/>
    <property type="project" value="UniProtKB-EC"/>
</dbReference>
<keyword evidence="13" id="KW-1185">Reference proteome</keyword>
<comment type="caution">
    <text evidence="12">The sequence shown here is derived from an EMBL/GenBank/DDBJ whole genome shotgun (WGS) entry which is preliminary data.</text>
</comment>
<reference evidence="12" key="1">
    <citation type="submission" date="2021-06" db="EMBL/GenBank/DDBJ databases">
        <authorList>
            <person name="Kallberg Y."/>
            <person name="Tangrot J."/>
            <person name="Rosling A."/>
        </authorList>
    </citation>
    <scope>NUCLEOTIDE SEQUENCE</scope>
    <source>
        <strain evidence="12">MT106</strain>
    </source>
</reference>
<proteinExistence type="inferred from homology"/>
<evidence type="ECO:0000259" key="11">
    <source>
        <dbReference type="Pfam" id="PF00850"/>
    </source>
</evidence>
<gene>
    <name evidence="12" type="ORF">AGERDE_LOCUS2036</name>
</gene>
<evidence type="ECO:0000256" key="7">
    <source>
        <dbReference type="ARBA" id="ARBA00023015"/>
    </source>
</evidence>
<accession>A0A9N8YWA9</accession>
<dbReference type="InterPro" id="IPR023696">
    <property type="entry name" value="Ureohydrolase_dom_sf"/>
</dbReference>
<dbReference type="PANTHER" id="PTHR10625:SF14">
    <property type="entry name" value="HISTONE DEACETYLASE 8"/>
    <property type="match status" value="1"/>
</dbReference>
<dbReference type="GO" id="GO:0031507">
    <property type="term" value="P:heterochromatin formation"/>
    <property type="evidence" value="ECO:0007669"/>
    <property type="project" value="TreeGrafter"/>
</dbReference>
<evidence type="ECO:0000256" key="5">
    <source>
        <dbReference type="ARBA" id="ARBA00022801"/>
    </source>
</evidence>
<dbReference type="InterPro" id="IPR023801">
    <property type="entry name" value="His_deacetylse_dom"/>
</dbReference>
<dbReference type="SUPFAM" id="SSF52768">
    <property type="entry name" value="Arginase/deacetylase"/>
    <property type="match status" value="1"/>
</dbReference>
<evidence type="ECO:0000256" key="3">
    <source>
        <dbReference type="ARBA" id="ARBA00012111"/>
    </source>
</evidence>
<feature type="compositionally biased region" description="Acidic residues" evidence="10">
    <location>
        <begin position="1"/>
        <end position="21"/>
    </location>
</feature>
<organism evidence="12 13">
    <name type="scientific">Ambispora gerdemannii</name>
    <dbReference type="NCBI Taxonomy" id="144530"/>
    <lineage>
        <taxon>Eukaryota</taxon>
        <taxon>Fungi</taxon>
        <taxon>Fungi incertae sedis</taxon>
        <taxon>Mucoromycota</taxon>
        <taxon>Glomeromycotina</taxon>
        <taxon>Glomeromycetes</taxon>
        <taxon>Archaeosporales</taxon>
        <taxon>Ambisporaceae</taxon>
        <taxon>Ambispora</taxon>
    </lineage>
</organism>
<dbReference type="Proteomes" id="UP000789831">
    <property type="component" value="Unassembled WGS sequence"/>
</dbReference>
<sequence>MNNNDEEDREIETESDFEDIENSSTSFTELLEEYGLEHDCPTFIGLSDYVRFVAGSTIAAARAVINGQVDIAIHWDGGRLLRRKFDKVLYIDLDLHHSDGVESAFLYTDKVMTISFHNYARGFYPGSGALTDIGQGKGLYHTVNVPLRRGLRGARFLQITEHVLGHAYNTFQPDAIVVQCGCDGLTGDPAREWNLDIQSFGQCVRGIASWNKPTIFLGGGGYNHANVARCNAYMTSLLIDGGISIQEDIPEHQYFEEYGPDFSLFVDAGNRPDLNDDEYLTDVMDVILGYFKNIEKRNTRH</sequence>
<evidence type="ECO:0000313" key="13">
    <source>
        <dbReference type="Proteomes" id="UP000789831"/>
    </source>
</evidence>
<keyword evidence="9" id="KW-0539">Nucleus</keyword>
<dbReference type="PANTHER" id="PTHR10625">
    <property type="entry name" value="HISTONE DEACETYLASE HDAC1-RELATED"/>
    <property type="match status" value="1"/>
</dbReference>
<feature type="region of interest" description="Disordered" evidence="10">
    <location>
        <begin position="1"/>
        <end position="22"/>
    </location>
</feature>
<keyword evidence="4" id="KW-0678">Repressor</keyword>
<dbReference type="EMBL" id="CAJVPL010000159">
    <property type="protein sequence ID" value="CAG8456696.1"/>
    <property type="molecule type" value="Genomic_DNA"/>
</dbReference>
<dbReference type="GO" id="GO:0005634">
    <property type="term" value="C:nucleus"/>
    <property type="evidence" value="ECO:0007669"/>
    <property type="project" value="UniProtKB-SubCell"/>
</dbReference>
<keyword evidence="5" id="KW-0378">Hydrolase</keyword>
<dbReference type="PRINTS" id="PR01270">
    <property type="entry name" value="HDASUPER"/>
</dbReference>
<dbReference type="InterPro" id="IPR037138">
    <property type="entry name" value="His_deacetylse_dom_sf"/>
</dbReference>
<dbReference type="OrthoDB" id="73273at2759"/>
<dbReference type="Gene3D" id="3.40.800.20">
    <property type="entry name" value="Histone deacetylase domain"/>
    <property type="match status" value="1"/>
</dbReference>
<evidence type="ECO:0000256" key="8">
    <source>
        <dbReference type="ARBA" id="ARBA00023163"/>
    </source>
</evidence>
<comment type="subcellular location">
    <subcellularLocation>
        <location evidence="1">Nucleus</location>
    </subcellularLocation>
</comment>
<keyword evidence="6" id="KW-0156">Chromatin regulator</keyword>
<dbReference type="InterPro" id="IPR000286">
    <property type="entry name" value="HDACs"/>
</dbReference>